<reference evidence="1 2" key="1">
    <citation type="submission" date="2011-02" db="EMBL/GenBank/DDBJ databases">
        <title>The Genome Sequence of Sphaeroforma arctica JP610.</title>
        <authorList>
            <consortium name="The Broad Institute Genome Sequencing Platform"/>
            <person name="Russ C."/>
            <person name="Cuomo C."/>
            <person name="Young S.K."/>
            <person name="Zeng Q."/>
            <person name="Gargeya S."/>
            <person name="Alvarado L."/>
            <person name="Berlin A."/>
            <person name="Chapman S.B."/>
            <person name="Chen Z."/>
            <person name="Freedman E."/>
            <person name="Gellesch M."/>
            <person name="Goldberg J."/>
            <person name="Griggs A."/>
            <person name="Gujja S."/>
            <person name="Heilman E."/>
            <person name="Heiman D."/>
            <person name="Howarth C."/>
            <person name="Mehta T."/>
            <person name="Neiman D."/>
            <person name="Pearson M."/>
            <person name="Roberts A."/>
            <person name="Saif S."/>
            <person name="Shea T."/>
            <person name="Shenoy N."/>
            <person name="Sisk P."/>
            <person name="Stolte C."/>
            <person name="Sykes S."/>
            <person name="White J."/>
            <person name="Yandava C."/>
            <person name="Burger G."/>
            <person name="Gray M.W."/>
            <person name="Holland P.W.H."/>
            <person name="King N."/>
            <person name="Lang F.B.F."/>
            <person name="Roger A.J."/>
            <person name="Ruiz-Trillo I."/>
            <person name="Haas B."/>
            <person name="Nusbaum C."/>
            <person name="Birren B."/>
        </authorList>
    </citation>
    <scope>NUCLEOTIDE SEQUENCE [LARGE SCALE GENOMIC DNA]</scope>
    <source>
        <strain evidence="1 2">JP610</strain>
    </source>
</reference>
<protein>
    <submittedName>
        <fullName evidence="1">Uncharacterized protein</fullName>
    </submittedName>
</protein>
<proteinExistence type="predicted"/>
<evidence type="ECO:0000313" key="2">
    <source>
        <dbReference type="Proteomes" id="UP000054560"/>
    </source>
</evidence>
<dbReference type="GeneID" id="25907302"/>
<organism evidence="1 2">
    <name type="scientific">Sphaeroforma arctica JP610</name>
    <dbReference type="NCBI Taxonomy" id="667725"/>
    <lineage>
        <taxon>Eukaryota</taxon>
        <taxon>Ichthyosporea</taxon>
        <taxon>Ichthyophonida</taxon>
        <taxon>Sphaeroforma</taxon>
    </lineage>
</organism>
<gene>
    <name evidence="1" type="ORF">SARC_06798</name>
</gene>
<name>A0A0L0FVI9_9EUKA</name>
<dbReference type="Proteomes" id="UP000054560">
    <property type="component" value="Unassembled WGS sequence"/>
</dbReference>
<sequence>MAPPVHKLEKDWLGPAVATALLPPLDISSRERQDLGRAFRVYMPAIRSQYSLNVAYQEWVRLTTLYTHQRTDGWNADHEEFCCRKGRKFLMFGANALL</sequence>
<dbReference type="AlphaFoldDB" id="A0A0L0FVI9"/>
<evidence type="ECO:0000313" key="1">
    <source>
        <dbReference type="EMBL" id="KNC80857.1"/>
    </source>
</evidence>
<dbReference type="EMBL" id="KQ242098">
    <property type="protein sequence ID" value="KNC80857.1"/>
    <property type="molecule type" value="Genomic_DNA"/>
</dbReference>
<keyword evidence="2" id="KW-1185">Reference proteome</keyword>
<dbReference type="RefSeq" id="XP_014154759.1">
    <property type="nucleotide sequence ID" value="XM_014299284.1"/>
</dbReference>
<accession>A0A0L0FVI9</accession>